<accession>A0A7E6F5S5</accession>
<dbReference type="GO" id="GO:0016287">
    <property type="term" value="F:glycerone-phosphate O-acyltransferase activity"/>
    <property type="evidence" value="ECO:0007669"/>
    <property type="project" value="TreeGrafter"/>
</dbReference>
<keyword evidence="2" id="KW-1185">Reference proteome</keyword>
<sequence>MDTFEQSRNSWIKKDNRKHISERHKDMYEDILDDRRSSSDFRWATRTREDIPVYCFNKSRSSADIKKDVLKSKRVQYILEKLSQESGTSVAELTNQAAVILDEMAHNINMVSIRSFAFFLVKVFKQLFSHIYVNEDGVQQVRNQLKEYPVLLMPSHRSYIDFLLLSFIFFHYDLPLPAIAAAMDFTLLIDDLYEKYVFLEKLFSREFIFLPGNTKQDFEQALLVLAHTCGVVLQDEVVLIKPSTNKYTVFFSHMFEPFLMGYWVLCQHLLSMPQVGHGKLLAKPIQMLAKEAQMIAARLLREQLIKHPEILSLNLLNNGLIALYNMDALHKEKRGGNVYMSPNTVVLTKITENIAQQIEVPTVPVASINLDTKTVVVNAKL</sequence>
<dbReference type="PANTHER" id="PTHR12563:SF17">
    <property type="entry name" value="DIHYDROXYACETONE PHOSPHATE ACYLTRANSFERASE"/>
    <property type="match status" value="1"/>
</dbReference>
<dbReference type="GO" id="GO:0031966">
    <property type="term" value="C:mitochondrial membrane"/>
    <property type="evidence" value="ECO:0007669"/>
    <property type="project" value="TreeGrafter"/>
</dbReference>
<dbReference type="GO" id="GO:0019432">
    <property type="term" value="P:triglyceride biosynthetic process"/>
    <property type="evidence" value="ECO:0007669"/>
    <property type="project" value="TreeGrafter"/>
</dbReference>
<dbReference type="GO" id="GO:0005778">
    <property type="term" value="C:peroxisomal membrane"/>
    <property type="evidence" value="ECO:0007669"/>
    <property type="project" value="TreeGrafter"/>
</dbReference>
<keyword evidence="3" id="KW-0012">Acyltransferase</keyword>
<dbReference type="InterPro" id="IPR045520">
    <property type="entry name" value="GPAT/DHAPAT_C"/>
</dbReference>
<dbReference type="Pfam" id="PF19277">
    <property type="entry name" value="GPAT_C"/>
    <property type="match status" value="1"/>
</dbReference>
<organism evidence="2 3">
    <name type="scientific">Octopus sinensis</name>
    <name type="common">East Asian common octopus</name>
    <dbReference type="NCBI Taxonomy" id="2607531"/>
    <lineage>
        <taxon>Eukaryota</taxon>
        <taxon>Metazoa</taxon>
        <taxon>Spiralia</taxon>
        <taxon>Lophotrochozoa</taxon>
        <taxon>Mollusca</taxon>
        <taxon>Cephalopoda</taxon>
        <taxon>Coleoidea</taxon>
        <taxon>Octopodiformes</taxon>
        <taxon>Octopoda</taxon>
        <taxon>Incirrata</taxon>
        <taxon>Octopodidae</taxon>
        <taxon>Octopus</taxon>
    </lineage>
</organism>
<dbReference type="GO" id="GO:0004366">
    <property type="term" value="F:glycerol-3-phosphate O-acyltransferase activity"/>
    <property type="evidence" value="ECO:0007669"/>
    <property type="project" value="TreeGrafter"/>
</dbReference>
<dbReference type="GO" id="GO:0008611">
    <property type="term" value="P:ether lipid biosynthetic process"/>
    <property type="evidence" value="ECO:0007669"/>
    <property type="project" value="TreeGrafter"/>
</dbReference>
<proteinExistence type="predicted"/>
<dbReference type="GO" id="GO:0006631">
    <property type="term" value="P:fatty acid metabolic process"/>
    <property type="evidence" value="ECO:0007669"/>
    <property type="project" value="TreeGrafter"/>
</dbReference>
<keyword evidence="3" id="KW-0808">Transferase</keyword>
<dbReference type="GO" id="GO:0008654">
    <property type="term" value="P:phospholipid biosynthetic process"/>
    <property type="evidence" value="ECO:0007669"/>
    <property type="project" value="TreeGrafter"/>
</dbReference>
<evidence type="ECO:0000313" key="3">
    <source>
        <dbReference type="RefSeq" id="XP_036362883.1"/>
    </source>
</evidence>
<dbReference type="InterPro" id="IPR022284">
    <property type="entry name" value="GPAT/DHAPAT"/>
</dbReference>
<evidence type="ECO:0000259" key="1">
    <source>
        <dbReference type="Pfam" id="PF19277"/>
    </source>
</evidence>
<dbReference type="KEGG" id="osn:115217637"/>
<reference evidence="3" key="1">
    <citation type="submission" date="2025-08" db="UniProtKB">
        <authorList>
            <consortium name="RefSeq"/>
        </authorList>
    </citation>
    <scope>IDENTIFICATION</scope>
</reference>
<dbReference type="Proteomes" id="UP000515154">
    <property type="component" value="Linkage group LG11"/>
</dbReference>
<dbReference type="PANTHER" id="PTHR12563">
    <property type="entry name" value="GLYCEROL-3-PHOSPHATE ACYLTRANSFERASE"/>
    <property type="match status" value="1"/>
</dbReference>
<gene>
    <name evidence="3" type="primary">LOC115217637</name>
</gene>
<dbReference type="AlphaFoldDB" id="A0A7E6F5S5"/>
<feature type="domain" description="GPAT/DHAPAT C-terminal" evidence="1">
    <location>
        <begin position="184"/>
        <end position="331"/>
    </location>
</feature>
<dbReference type="SUPFAM" id="SSF69593">
    <property type="entry name" value="Glycerol-3-phosphate (1)-acyltransferase"/>
    <property type="match status" value="1"/>
</dbReference>
<dbReference type="RefSeq" id="XP_036362883.1">
    <property type="nucleotide sequence ID" value="XM_036506990.1"/>
</dbReference>
<name>A0A7E6F5S5_9MOLL</name>
<evidence type="ECO:0000313" key="2">
    <source>
        <dbReference type="Proteomes" id="UP000515154"/>
    </source>
</evidence>
<protein>
    <submittedName>
        <fullName evidence="3">Dihydroxyacetone phosphate acyltransferase</fullName>
    </submittedName>
</protein>